<keyword evidence="6 9" id="KW-1133">Transmembrane helix</keyword>
<name>A0A484YPC2_ECOLX</name>
<dbReference type="InterPro" id="IPR018227">
    <property type="entry name" value="Amino_acid_transport_2"/>
</dbReference>
<dbReference type="GO" id="GO:0005886">
    <property type="term" value="C:plasma membrane"/>
    <property type="evidence" value="ECO:0007669"/>
    <property type="project" value="UniProtKB-SubCell"/>
</dbReference>
<reference evidence="10 11" key="1">
    <citation type="submission" date="2019-03" db="EMBL/GenBank/DDBJ databases">
        <authorList>
            <consortium name="Pathogen Informatics"/>
        </authorList>
    </citation>
    <scope>NUCLEOTIDE SEQUENCE [LARGE SCALE GENOMIC DNA]</scope>
    <source>
        <strain evidence="10 11">NCTC9001</strain>
    </source>
</reference>
<evidence type="ECO:0000313" key="11">
    <source>
        <dbReference type="Proteomes" id="UP000372890"/>
    </source>
</evidence>
<gene>
    <name evidence="10" type="primary">yhaO_1</name>
    <name evidence="10" type="ORF">NCTC9001_05703</name>
</gene>
<keyword evidence="3" id="KW-1003">Cell membrane</keyword>
<dbReference type="AlphaFoldDB" id="A0A484YPC2"/>
<keyword evidence="4" id="KW-0997">Cell inner membrane</keyword>
<organism evidence="10 11">
    <name type="scientific">Escherichia coli</name>
    <dbReference type="NCBI Taxonomy" id="562"/>
    <lineage>
        <taxon>Bacteria</taxon>
        <taxon>Pseudomonadati</taxon>
        <taxon>Pseudomonadota</taxon>
        <taxon>Gammaproteobacteria</taxon>
        <taxon>Enterobacterales</taxon>
        <taxon>Enterobacteriaceae</taxon>
        <taxon>Escherichia</taxon>
    </lineage>
</organism>
<dbReference type="GO" id="GO:0003333">
    <property type="term" value="P:amino acid transmembrane transport"/>
    <property type="evidence" value="ECO:0007669"/>
    <property type="project" value="InterPro"/>
</dbReference>
<evidence type="ECO:0000256" key="9">
    <source>
        <dbReference type="SAM" id="Phobius"/>
    </source>
</evidence>
<comment type="subcellular location">
    <subcellularLocation>
        <location evidence="1">Cell inner membrane</location>
        <topology evidence="1">Multi-pass membrane protein</topology>
    </subcellularLocation>
</comment>
<evidence type="ECO:0000256" key="8">
    <source>
        <dbReference type="SAM" id="MobiDB-lite"/>
    </source>
</evidence>
<keyword evidence="5 9" id="KW-0812">Transmembrane</keyword>
<keyword evidence="7 9" id="KW-0472">Membrane</keyword>
<protein>
    <submittedName>
        <fullName evidence="10">Serine transporter</fullName>
    </submittedName>
</protein>
<proteinExistence type="predicted"/>
<dbReference type="Proteomes" id="UP000372890">
    <property type="component" value="Unassembled WGS sequence"/>
</dbReference>
<dbReference type="PANTHER" id="PTHR35334">
    <property type="entry name" value="SERINE TRANSPORTER"/>
    <property type="match status" value="1"/>
</dbReference>
<evidence type="ECO:0000256" key="6">
    <source>
        <dbReference type="ARBA" id="ARBA00022989"/>
    </source>
</evidence>
<keyword evidence="2" id="KW-0813">Transport</keyword>
<dbReference type="PANTHER" id="PTHR35334:SF4">
    <property type="entry name" value="SERINE TRANSPORTER-RELATED"/>
    <property type="match status" value="1"/>
</dbReference>
<evidence type="ECO:0000256" key="4">
    <source>
        <dbReference type="ARBA" id="ARBA00022519"/>
    </source>
</evidence>
<dbReference type="EMBL" id="CAADIS010000005">
    <property type="protein sequence ID" value="VFS38014.1"/>
    <property type="molecule type" value="Genomic_DNA"/>
</dbReference>
<evidence type="ECO:0000313" key="10">
    <source>
        <dbReference type="EMBL" id="VFS38014.1"/>
    </source>
</evidence>
<feature type="transmembrane region" description="Helical" evidence="9">
    <location>
        <begin position="64"/>
        <end position="86"/>
    </location>
</feature>
<evidence type="ECO:0000256" key="7">
    <source>
        <dbReference type="ARBA" id="ARBA00023136"/>
    </source>
</evidence>
<accession>A0A484YPC2</accession>
<evidence type="ECO:0000256" key="5">
    <source>
        <dbReference type="ARBA" id="ARBA00022692"/>
    </source>
</evidence>
<feature type="transmembrane region" description="Helical" evidence="9">
    <location>
        <begin position="38"/>
        <end position="58"/>
    </location>
</feature>
<sequence>MEIASNKGVIADASTPAGRAGMSESEWREAIKFDSTDTGWVIMSIGMAIGAGIVFLPVQVGLMGLWVFLLSSVIGLPGNVSVSAVVY</sequence>
<evidence type="ECO:0000256" key="3">
    <source>
        <dbReference type="ARBA" id="ARBA00022475"/>
    </source>
</evidence>
<evidence type="ECO:0000256" key="2">
    <source>
        <dbReference type="ARBA" id="ARBA00022448"/>
    </source>
</evidence>
<evidence type="ECO:0000256" key="1">
    <source>
        <dbReference type="ARBA" id="ARBA00004429"/>
    </source>
</evidence>
<feature type="region of interest" description="Disordered" evidence="8">
    <location>
        <begin position="1"/>
        <end position="24"/>
    </location>
</feature>